<comment type="similarity">
    <text evidence="8 9">Belongs to the TRAP transporter small permease family.</text>
</comment>
<evidence type="ECO:0000256" key="7">
    <source>
        <dbReference type="ARBA" id="ARBA00023136"/>
    </source>
</evidence>
<evidence type="ECO:0000256" key="6">
    <source>
        <dbReference type="ARBA" id="ARBA00022989"/>
    </source>
</evidence>
<comment type="subcellular location">
    <subcellularLocation>
        <location evidence="1 9">Cell inner membrane</location>
        <topology evidence="1 9">Multi-pass membrane protein</topology>
    </subcellularLocation>
</comment>
<evidence type="ECO:0000256" key="2">
    <source>
        <dbReference type="ARBA" id="ARBA00022448"/>
    </source>
</evidence>
<name>A0ABW2B9V3_9RHOB</name>
<keyword evidence="5 9" id="KW-0812">Transmembrane</keyword>
<evidence type="ECO:0000256" key="8">
    <source>
        <dbReference type="ARBA" id="ARBA00038436"/>
    </source>
</evidence>
<protein>
    <recommendedName>
        <fullName evidence="9">TRAP transporter small permease protein</fullName>
    </recommendedName>
</protein>
<accession>A0ABW2B9V3</accession>
<keyword evidence="7 9" id="KW-0472">Membrane</keyword>
<comment type="caution">
    <text evidence="11">The sequence shown here is derived from an EMBL/GenBank/DDBJ whole genome shotgun (WGS) entry which is preliminary data.</text>
</comment>
<evidence type="ECO:0000313" key="11">
    <source>
        <dbReference type="EMBL" id="MFC6762279.1"/>
    </source>
</evidence>
<keyword evidence="4 9" id="KW-0997">Cell inner membrane</keyword>
<keyword evidence="12" id="KW-1185">Reference proteome</keyword>
<keyword evidence="3" id="KW-1003">Cell membrane</keyword>
<feature type="transmembrane region" description="Helical" evidence="9">
    <location>
        <begin position="174"/>
        <end position="192"/>
    </location>
</feature>
<reference evidence="12" key="1">
    <citation type="journal article" date="2019" name="Int. J. Syst. Evol. Microbiol.">
        <title>The Global Catalogue of Microorganisms (GCM) 10K type strain sequencing project: providing services to taxonomists for standard genome sequencing and annotation.</title>
        <authorList>
            <consortium name="The Broad Institute Genomics Platform"/>
            <consortium name="The Broad Institute Genome Sequencing Center for Infectious Disease"/>
            <person name="Wu L."/>
            <person name="Ma J."/>
        </authorList>
    </citation>
    <scope>NUCLEOTIDE SEQUENCE [LARGE SCALE GENOMIC DNA]</scope>
    <source>
        <strain evidence="12">CCUG 66188</strain>
    </source>
</reference>
<feature type="domain" description="Tripartite ATP-independent periplasmic transporters DctQ component" evidence="10">
    <location>
        <begin position="57"/>
        <end position="199"/>
    </location>
</feature>
<feature type="transmembrane region" description="Helical" evidence="9">
    <location>
        <begin position="90"/>
        <end position="111"/>
    </location>
</feature>
<dbReference type="PANTHER" id="PTHR35011:SF2">
    <property type="entry name" value="2,3-DIKETO-L-GULONATE TRAP TRANSPORTER SMALL PERMEASE PROTEIN YIAM"/>
    <property type="match status" value="1"/>
</dbReference>
<dbReference type="PANTHER" id="PTHR35011">
    <property type="entry name" value="2,3-DIKETO-L-GULONATE TRAP TRANSPORTER SMALL PERMEASE PROTEIN YIAM"/>
    <property type="match status" value="1"/>
</dbReference>
<comment type="function">
    <text evidence="9">Part of the tripartite ATP-independent periplasmic (TRAP) transport system.</text>
</comment>
<gene>
    <name evidence="11" type="ORF">ACFQFQ_26595</name>
</gene>
<keyword evidence="6 9" id="KW-1133">Transmembrane helix</keyword>
<evidence type="ECO:0000259" key="10">
    <source>
        <dbReference type="Pfam" id="PF04290"/>
    </source>
</evidence>
<evidence type="ECO:0000256" key="1">
    <source>
        <dbReference type="ARBA" id="ARBA00004429"/>
    </source>
</evidence>
<dbReference type="EMBL" id="JBHSWG010000004">
    <property type="protein sequence ID" value="MFC6762279.1"/>
    <property type="molecule type" value="Genomic_DNA"/>
</dbReference>
<proteinExistence type="inferred from homology"/>
<evidence type="ECO:0000313" key="12">
    <source>
        <dbReference type="Proteomes" id="UP001596353"/>
    </source>
</evidence>
<dbReference type="Pfam" id="PF04290">
    <property type="entry name" value="DctQ"/>
    <property type="match status" value="1"/>
</dbReference>
<evidence type="ECO:0000256" key="4">
    <source>
        <dbReference type="ARBA" id="ARBA00022519"/>
    </source>
</evidence>
<sequence>MVIATRTASDPVETRFVRKPGPGRPATAREGNAMKTISRMFRTATEGFAALMMAAIFCTFILQIVVRYAVGSSWFTATFGGVIDASYFGWTVEFILVLWLWTIFWGNAFVVRDRDHVTFDMIYNIVGRKTRTVLAIVGALIIVAALWSSIGPTYDRMKLLRLKSSATLPVKMLPIYSIYFVFLGAVGLRYLWRAWDCMRHSADRELHVLPFEETIHEGKEK</sequence>
<evidence type="ECO:0000256" key="5">
    <source>
        <dbReference type="ARBA" id="ARBA00022692"/>
    </source>
</evidence>
<dbReference type="InterPro" id="IPR055348">
    <property type="entry name" value="DctQ"/>
</dbReference>
<evidence type="ECO:0000256" key="9">
    <source>
        <dbReference type="RuleBase" id="RU369079"/>
    </source>
</evidence>
<keyword evidence="2 9" id="KW-0813">Transport</keyword>
<comment type="subunit">
    <text evidence="9">The complex comprises the extracytoplasmic solute receptor protein and the two transmembrane proteins.</text>
</comment>
<feature type="transmembrane region" description="Helical" evidence="9">
    <location>
        <begin position="48"/>
        <end position="70"/>
    </location>
</feature>
<dbReference type="InterPro" id="IPR007387">
    <property type="entry name" value="TRAP_DctQ"/>
</dbReference>
<organism evidence="11 12">
    <name type="scientific">Sulfitobacter porphyrae</name>
    <dbReference type="NCBI Taxonomy" id="1246864"/>
    <lineage>
        <taxon>Bacteria</taxon>
        <taxon>Pseudomonadati</taxon>
        <taxon>Pseudomonadota</taxon>
        <taxon>Alphaproteobacteria</taxon>
        <taxon>Rhodobacterales</taxon>
        <taxon>Roseobacteraceae</taxon>
        <taxon>Sulfitobacter</taxon>
    </lineage>
</organism>
<feature type="transmembrane region" description="Helical" evidence="9">
    <location>
        <begin position="132"/>
        <end position="154"/>
    </location>
</feature>
<evidence type="ECO:0000256" key="3">
    <source>
        <dbReference type="ARBA" id="ARBA00022475"/>
    </source>
</evidence>
<dbReference type="Proteomes" id="UP001596353">
    <property type="component" value="Unassembled WGS sequence"/>
</dbReference>